<evidence type="ECO:0000256" key="3">
    <source>
        <dbReference type="ARBA" id="ARBA00006991"/>
    </source>
</evidence>
<dbReference type="FunFam" id="3.30.160.60:FF:000688">
    <property type="entry name" value="zinc finger protein 197 isoform X1"/>
    <property type="match status" value="1"/>
</dbReference>
<feature type="region of interest" description="Disordered" evidence="13">
    <location>
        <begin position="537"/>
        <end position="558"/>
    </location>
</feature>
<protein>
    <recommendedName>
        <fullName evidence="14">C2H2-type domain-containing protein</fullName>
    </recommendedName>
</protein>
<feature type="domain" description="C2H2-type" evidence="14">
    <location>
        <begin position="196"/>
        <end position="223"/>
    </location>
</feature>
<evidence type="ECO:0000313" key="15">
    <source>
        <dbReference type="EMBL" id="KAJ9578132.1"/>
    </source>
</evidence>
<dbReference type="FunFam" id="3.30.160.60:FF:000100">
    <property type="entry name" value="Zinc finger 45-like"/>
    <property type="match status" value="1"/>
</dbReference>
<feature type="domain" description="C2H2-type" evidence="14">
    <location>
        <begin position="224"/>
        <end position="251"/>
    </location>
</feature>
<dbReference type="EMBL" id="JASPKZ010008964">
    <property type="protein sequence ID" value="KAJ9578132.1"/>
    <property type="molecule type" value="Genomic_DNA"/>
</dbReference>
<dbReference type="FunFam" id="3.30.160.60:FF:000226">
    <property type="entry name" value="Zinc finger protein 236 variant"/>
    <property type="match status" value="1"/>
</dbReference>
<feature type="domain" description="C2H2-type" evidence="14">
    <location>
        <begin position="124"/>
        <end position="151"/>
    </location>
</feature>
<reference evidence="15" key="1">
    <citation type="journal article" date="2023" name="IScience">
        <title>Live-bearing cockroach genome reveals convergent evolutionary mechanisms linked to viviparity in insects and beyond.</title>
        <authorList>
            <person name="Fouks B."/>
            <person name="Harrison M.C."/>
            <person name="Mikhailova A.A."/>
            <person name="Marchal E."/>
            <person name="English S."/>
            <person name="Carruthers M."/>
            <person name="Jennings E.C."/>
            <person name="Chiamaka E.L."/>
            <person name="Frigard R.A."/>
            <person name="Pippel M."/>
            <person name="Attardo G.M."/>
            <person name="Benoit J.B."/>
            <person name="Bornberg-Bauer E."/>
            <person name="Tobe S.S."/>
        </authorList>
    </citation>
    <scope>NUCLEOTIDE SEQUENCE</scope>
    <source>
        <strain evidence="15">Stay&amp;Tobe</strain>
    </source>
</reference>
<dbReference type="PANTHER" id="PTHR24394">
    <property type="entry name" value="ZINC FINGER PROTEIN"/>
    <property type="match status" value="1"/>
</dbReference>
<evidence type="ECO:0000256" key="2">
    <source>
        <dbReference type="ARBA" id="ARBA00004123"/>
    </source>
</evidence>
<keyword evidence="5" id="KW-0677">Repeat</keyword>
<evidence type="ECO:0000256" key="8">
    <source>
        <dbReference type="ARBA" id="ARBA00023015"/>
    </source>
</evidence>
<keyword evidence="9" id="KW-0238">DNA-binding</keyword>
<proteinExistence type="inferred from homology"/>
<dbReference type="PROSITE" id="PS50157">
    <property type="entry name" value="ZINC_FINGER_C2H2_2"/>
    <property type="match status" value="6"/>
</dbReference>
<feature type="non-terminal residue" evidence="15">
    <location>
        <position position="1"/>
    </location>
</feature>
<evidence type="ECO:0000256" key="10">
    <source>
        <dbReference type="ARBA" id="ARBA00023163"/>
    </source>
</evidence>
<dbReference type="SMART" id="SM00355">
    <property type="entry name" value="ZnF_C2H2"/>
    <property type="match status" value="6"/>
</dbReference>
<evidence type="ECO:0000313" key="16">
    <source>
        <dbReference type="Proteomes" id="UP001233999"/>
    </source>
</evidence>
<keyword evidence="6 12" id="KW-0863">Zinc-finger</keyword>
<organism evidence="15 16">
    <name type="scientific">Diploptera punctata</name>
    <name type="common">Pacific beetle cockroach</name>
    <dbReference type="NCBI Taxonomy" id="6984"/>
    <lineage>
        <taxon>Eukaryota</taxon>
        <taxon>Metazoa</taxon>
        <taxon>Ecdysozoa</taxon>
        <taxon>Arthropoda</taxon>
        <taxon>Hexapoda</taxon>
        <taxon>Insecta</taxon>
        <taxon>Pterygota</taxon>
        <taxon>Neoptera</taxon>
        <taxon>Polyneoptera</taxon>
        <taxon>Dictyoptera</taxon>
        <taxon>Blattodea</taxon>
        <taxon>Blaberoidea</taxon>
        <taxon>Blaberidae</taxon>
        <taxon>Diplopterinae</taxon>
        <taxon>Diploptera</taxon>
    </lineage>
</organism>
<evidence type="ECO:0000256" key="4">
    <source>
        <dbReference type="ARBA" id="ARBA00022723"/>
    </source>
</evidence>
<dbReference type="GO" id="GO:0005634">
    <property type="term" value="C:nucleus"/>
    <property type="evidence" value="ECO:0007669"/>
    <property type="project" value="UniProtKB-SubCell"/>
</dbReference>
<evidence type="ECO:0000256" key="1">
    <source>
        <dbReference type="ARBA" id="ARBA00003767"/>
    </source>
</evidence>
<dbReference type="Pfam" id="PF12874">
    <property type="entry name" value="zf-met"/>
    <property type="match status" value="1"/>
</dbReference>
<keyword evidence="16" id="KW-1185">Reference proteome</keyword>
<dbReference type="GO" id="GO:0030674">
    <property type="term" value="F:protein-macromolecule adaptor activity"/>
    <property type="evidence" value="ECO:0007669"/>
    <property type="project" value="UniProtKB-ARBA"/>
</dbReference>
<dbReference type="Proteomes" id="UP001233999">
    <property type="component" value="Unassembled WGS sequence"/>
</dbReference>
<dbReference type="InterPro" id="IPR013087">
    <property type="entry name" value="Znf_C2H2_type"/>
</dbReference>
<accession>A0AAD7ZDE2</accession>
<dbReference type="GO" id="GO:0000981">
    <property type="term" value="F:DNA-binding transcription factor activity, RNA polymerase II-specific"/>
    <property type="evidence" value="ECO:0007669"/>
    <property type="project" value="TreeGrafter"/>
</dbReference>
<keyword evidence="7" id="KW-0862">Zinc</keyword>
<dbReference type="SUPFAM" id="SSF57667">
    <property type="entry name" value="beta-beta-alpha zinc fingers"/>
    <property type="match status" value="4"/>
</dbReference>
<dbReference type="AlphaFoldDB" id="A0AAD7ZDE2"/>
<dbReference type="PROSITE" id="PS00028">
    <property type="entry name" value="ZINC_FINGER_C2H2_1"/>
    <property type="match status" value="6"/>
</dbReference>
<keyword evidence="8" id="KW-0805">Transcription regulation</keyword>
<feature type="compositionally biased region" description="Polar residues" evidence="13">
    <location>
        <begin position="548"/>
        <end position="557"/>
    </location>
</feature>
<name>A0AAD7ZDE2_DIPPU</name>
<comment type="subcellular location">
    <subcellularLocation>
        <location evidence="2">Nucleus</location>
    </subcellularLocation>
</comment>
<comment type="similarity">
    <text evidence="3">Belongs to the krueppel C2H2-type zinc-finger protein family.</text>
</comment>
<evidence type="ECO:0000259" key="14">
    <source>
        <dbReference type="PROSITE" id="PS50157"/>
    </source>
</evidence>
<dbReference type="GO" id="GO:0003677">
    <property type="term" value="F:DNA binding"/>
    <property type="evidence" value="ECO:0007669"/>
    <property type="project" value="UniProtKB-KW"/>
</dbReference>
<evidence type="ECO:0000256" key="9">
    <source>
        <dbReference type="ARBA" id="ARBA00023125"/>
    </source>
</evidence>
<comment type="caution">
    <text evidence="15">The sequence shown here is derived from an EMBL/GenBank/DDBJ whole genome shotgun (WGS) entry which is preliminary data.</text>
</comment>
<feature type="domain" description="C2H2-type" evidence="14">
    <location>
        <begin position="252"/>
        <end position="279"/>
    </location>
</feature>
<evidence type="ECO:0000256" key="5">
    <source>
        <dbReference type="ARBA" id="ARBA00022737"/>
    </source>
</evidence>
<dbReference type="PANTHER" id="PTHR24394:SF48">
    <property type="entry name" value="ZINC FINGER PROTEIN 771"/>
    <property type="match status" value="1"/>
</dbReference>
<feature type="domain" description="C2H2-type" evidence="14">
    <location>
        <begin position="280"/>
        <end position="307"/>
    </location>
</feature>
<evidence type="ECO:0000256" key="7">
    <source>
        <dbReference type="ARBA" id="ARBA00022833"/>
    </source>
</evidence>
<evidence type="ECO:0000256" key="13">
    <source>
        <dbReference type="SAM" id="MobiDB-lite"/>
    </source>
</evidence>
<feature type="domain" description="C2H2-type" evidence="14">
    <location>
        <begin position="167"/>
        <end position="194"/>
    </location>
</feature>
<dbReference type="FunFam" id="3.30.160.60:FF:000264">
    <property type="entry name" value="Zinc finger protein 236"/>
    <property type="match status" value="1"/>
</dbReference>
<evidence type="ECO:0000256" key="11">
    <source>
        <dbReference type="ARBA" id="ARBA00023242"/>
    </source>
</evidence>
<sequence length="608" mass="67608">LSSHHNMEMDIEHVKKKQKSDDVQVAVYRIIEVPPDVEGVTKAATIQFVPKLETEDEVSNPSMMGDDVNVTFTTSFVIDEDSSVKQHSTTQVIRLPVELRGRQRKCADSTEGDGSASDSSERNFPCFMCEKTFKHSSHLKRHINTHTGEHASTLSRHRKIHSGDKPWSCKICKKSFGTLGSLRRHITVHNQEGRPFQCETCLKRFPDNSSYQKHKFIHTGIKPHVCNICGKAFVHVGDLNGHRKIHVDVKPYNCERCGKDFAKHSNYARHLLIHEGDKDFSCSICGVSYNYQSSLTRHILTHVRRGNKSSAESTSRDPLAEDNPDADLDDIDTIKIVGEMGSEKSKKNVVKVTRMRMKHLNKLKHLNELKQINDLKETKKCEQQKTIDEVLCNDSEEAQILTPDCDPNDPTVLPPQDENISKQITTEDVSSLLSAHDDFGSTKDILKPLMLTGGESSGSFSPKHLSFSSDCNGDEFSVSSNQSGLISNDISTDNNGVTSESDSVVTLISLPDETPDSNQLNVSGDENTNALLGVVNDDEEASQPPVKETNNTNNTSDNKIEEIDLIDDDDDDVVEIGSKTYVPPAFKNDEMILLKKAASLVLSKGKLI</sequence>
<gene>
    <name evidence="15" type="ORF">L9F63_025010</name>
</gene>
<dbReference type="InterPro" id="IPR036236">
    <property type="entry name" value="Znf_C2H2_sf"/>
</dbReference>
<comment type="function">
    <text evidence="1">May be involved in transcriptional regulation.</text>
</comment>
<feature type="region of interest" description="Disordered" evidence="13">
    <location>
        <begin position="304"/>
        <end position="326"/>
    </location>
</feature>
<dbReference type="Gene3D" id="3.30.160.60">
    <property type="entry name" value="Classic Zinc Finger"/>
    <property type="match status" value="6"/>
</dbReference>
<evidence type="ECO:0000256" key="6">
    <source>
        <dbReference type="ARBA" id="ARBA00022771"/>
    </source>
</evidence>
<keyword evidence="11" id="KW-0539">Nucleus</keyword>
<dbReference type="Pfam" id="PF00096">
    <property type="entry name" value="zf-C2H2"/>
    <property type="match status" value="5"/>
</dbReference>
<keyword evidence="10" id="KW-0804">Transcription</keyword>
<evidence type="ECO:0000256" key="12">
    <source>
        <dbReference type="PROSITE-ProRule" id="PRU00042"/>
    </source>
</evidence>
<keyword evidence="4" id="KW-0479">Metal-binding</keyword>
<reference evidence="15" key="2">
    <citation type="submission" date="2023-05" db="EMBL/GenBank/DDBJ databases">
        <authorList>
            <person name="Fouks B."/>
        </authorList>
    </citation>
    <scope>NUCLEOTIDE SEQUENCE</scope>
    <source>
        <strain evidence="15">Stay&amp;Tobe</strain>
        <tissue evidence="15">Testes</tissue>
    </source>
</reference>
<dbReference type="GO" id="GO:0008270">
    <property type="term" value="F:zinc ion binding"/>
    <property type="evidence" value="ECO:0007669"/>
    <property type="project" value="UniProtKB-KW"/>
</dbReference>